<accession>X1L8F0</accession>
<reference evidence="1" key="1">
    <citation type="journal article" date="2014" name="Front. Microbiol.">
        <title>High frequency of phylogenetically diverse reductive dehalogenase-homologous genes in deep subseafloor sedimentary metagenomes.</title>
        <authorList>
            <person name="Kawai M."/>
            <person name="Futagami T."/>
            <person name="Toyoda A."/>
            <person name="Takaki Y."/>
            <person name="Nishi S."/>
            <person name="Hori S."/>
            <person name="Arai W."/>
            <person name="Tsubouchi T."/>
            <person name="Morono Y."/>
            <person name="Uchiyama I."/>
            <person name="Ito T."/>
            <person name="Fujiyama A."/>
            <person name="Inagaki F."/>
            <person name="Takami H."/>
        </authorList>
    </citation>
    <scope>NUCLEOTIDE SEQUENCE</scope>
    <source>
        <strain evidence="1">Expedition CK06-06</strain>
    </source>
</reference>
<name>X1L8F0_9ZZZZ</name>
<dbReference type="EMBL" id="BARV01009385">
    <property type="protein sequence ID" value="GAI15587.1"/>
    <property type="molecule type" value="Genomic_DNA"/>
</dbReference>
<comment type="caution">
    <text evidence="1">The sequence shown here is derived from an EMBL/GenBank/DDBJ whole genome shotgun (WGS) entry which is preliminary data.</text>
</comment>
<protein>
    <submittedName>
        <fullName evidence="1">Uncharacterized protein</fullName>
    </submittedName>
</protein>
<dbReference type="AlphaFoldDB" id="X1L8F0"/>
<organism evidence="1">
    <name type="scientific">marine sediment metagenome</name>
    <dbReference type="NCBI Taxonomy" id="412755"/>
    <lineage>
        <taxon>unclassified sequences</taxon>
        <taxon>metagenomes</taxon>
        <taxon>ecological metagenomes</taxon>
    </lineage>
</organism>
<proteinExistence type="predicted"/>
<evidence type="ECO:0000313" key="1">
    <source>
        <dbReference type="EMBL" id="GAI15587.1"/>
    </source>
</evidence>
<sequence>MRFLNIDIPQGATILNAKITFICRSADSLTEVNTKIQAAAEDNPGNPSSAEDYLTRPKTEATVNWDNIPPWEAEATYDSPDIKQVIQEVINRPTWEPGNALLIFWHDLDDRSTHNTGTERVPYSYNGKPIKAAILTVEYSIAPPVVGRSYGYITA</sequence>
<gene>
    <name evidence="1" type="ORF">S06H3_18532</name>
</gene>